<dbReference type="GO" id="GO:0000978">
    <property type="term" value="F:RNA polymerase II cis-regulatory region sequence-specific DNA binding"/>
    <property type="evidence" value="ECO:0007669"/>
    <property type="project" value="TreeGrafter"/>
</dbReference>
<keyword evidence="2" id="KW-0479">Metal-binding</keyword>
<keyword evidence="6" id="KW-0805">Transcription regulation</keyword>
<dbReference type="OrthoDB" id="9411774at2759"/>
<organism evidence="12 13">
    <name type="scientific">Psylliodes chrysocephalus</name>
    <dbReference type="NCBI Taxonomy" id="3402493"/>
    <lineage>
        <taxon>Eukaryota</taxon>
        <taxon>Metazoa</taxon>
        <taxon>Ecdysozoa</taxon>
        <taxon>Arthropoda</taxon>
        <taxon>Hexapoda</taxon>
        <taxon>Insecta</taxon>
        <taxon>Pterygota</taxon>
        <taxon>Neoptera</taxon>
        <taxon>Endopterygota</taxon>
        <taxon>Coleoptera</taxon>
        <taxon>Polyphaga</taxon>
        <taxon>Cucujiformia</taxon>
        <taxon>Chrysomeloidea</taxon>
        <taxon>Chrysomelidae</taxon>
        <taxon>Galerucinae</taxon>
        <taxon>Alticini</taxon>
        <taxon>Psylliodes</taxon>
    </lineage>
</organism>
<feature type="domain" description="C2H2-type" evidence="11">
    <location>
        <begin position="158"/>
        <end position="185"/>
    </location>
</feature>
<evidence type="ECO:0000256" key="2">
    <source>
        <dbReference type="ARBA" id="ARBA00022723"/>
    </source>
</evidence>
<evidence type="ECO:0000256" key="4">
    <source>
        <dbReference type="ARBA" id="ARBA00022771"/>
    </source>
</evidence>
<evidence type="ECO:0000256" key="7">
    <source>
        <dbReference type="ARBA" id="ARBA00023163"/>
    </source>
</evidence>
<keyword evidence="5" id="KW-0862">Zinc</keyword>
<keyword evidence="8" id="KW-0539">Nucleus</keyword>
<feature type="domain" description="C2H2-type" evidence="11">
    <location>
        <begin position="103"/>
        <end position="131"/>
    </location>
</feature>
<feature type="region of interest" description="Disordered" evidence="10">
    <location>
        <begin position="1"/>
        <end position="42"/>
    </location>
</feature>
<evidence type="ECO:0000256" key="10">
    <source>
        <dbReference type="SAM" id="MobiDB-lite"/>
    </source>
</evidence>
<keyword evidence="4 9" id="KW-0863">Zinc-finger</keyword>
<feature type="domain" description="C2H2-type" evidence="11">
    <location>
        <begin position="215"/>
        <end position="242"/>
    </location>
</feature>
<dbReference type="FunFam" id="3.30.160.60:FF:001289">
    <property type="entry name" value="Zinc finger protein 574"/>
    <property type="match status" value="1"/>
</dbReference>
<feature type="domain" description="C2H2-type" evidence="11">
    <location>
        <begin position="186"/>
        <end position="214"/>
    </location>
</feature>
<keyword evidence="7" id="KW-0804">Transcription</keyword>
<proteinExistence type="predicted"/>
<evidence type="ECO:0000256" key="8">
    <source>
        <dbReference type="ARBA" id="ARBA00023242"/>
    </source>
</evidence>
<sequence>MVVVPEKSKSAESAPKDDSCEVTCRSERDSSSDEEATDKNDTTTEFEKRNIAYFQAVDLTSKSCVYCSVSYSTKTELKNHMFVKHKLKPMKIRRKKTEIDGSFVCSECKRGFTRKFDMQRHILKTHPNCKSPFEPSSRQKNVELLNKHKVVDNGVIYYKCDFCEVKSVKSSSFMDHYNIHLDQKSHCCHLCGKKFRRNSHVNRHINIVHYGYKNFSCEYCQETFSSKFAKEEHLNIHTNNRPYMCDLCGKSFKQSASLYVHKMYHNQLYRYTCNVCDKKFKRSGELKKHQTVHSGKRDYDCDVCQKSFKLRQDLKRHTKIHAILV</sequence>
<evidence type="ECO:0000313" key="13">
    <source>
        <dbReference type="Proteomes" id="UP001153636"/>
    </source>
</evidence>
<dbReference type="Gene3D" id="3.30.160.60">
    <property type="entry name" value="Classic Zinc Finger"/>
    <property type="match status" value="6"/>
</dbReference>
<dbReference type="FunFam" id="3.30.160.60:FF:000145">
    <property type="entry name" value="Zinc finger protein 574"/>
    <property type="match status" value="2"/>
</dbReference>
<feature type="domain" description="C2H2-type" evidence="11">
    <location>
        <begin position="243"/>
        <end position="265"/>
    </location>
</feature>
<dbReference type="Pfam" id="PF00096">
    <property type="entry name" value="zf-C2H2"/>
    <property type="match status" value="6"/>
</dbReference>
<dbReference type="GO" id="GO:0000981">
    <property type="term" value="F:DNA-binding transcription factor activity, RNA polymerase II-specific"/>
    <property type="evidence" value="ECO:0007669"/>
    <property type="project" value="TreeGrafter"/>
</dbReference>
<dbReference type="GO" id="GO:0008270">
    <property type="term" value="F:zinc ion binding"/>
    <property type="evidence" value="ECO:0007669"/>
    <property type="project" value="UniProtKB-KW"/>
</dbReference>
<dbReference type="Proteomes" id="UP001153636">
    <property type="component" value="Chromosome 5"/>
</dbReference>
<dbReference type="SUPFAM" id="SSF57667">
    <property type="entry name" value="beta-beta-alpha zinc fingers"/>
    <property type="match status" value="4"/>
</dbReference>
<dbReference type="PANTHER" id="PTHR23226:SF416">
    <property type="entry name" value="FI01424P"/>
    <property type="match status" value="1"/>
</dbReference>
<dbReference type="InterPro" id="IPR013087">
    <property type="entry name" value="Znf_C2H2_type"/>
</dbReference>
<protein>
    <recommendedName>
        <fullName evidence="11">C2H2-type domain-containing protein</fullName>
    </recommendedName>
</protein>
<name>A0A9P0GIC3_9CUCU</name>
<evidence type="ECO:0000256" key="9">
    <source>
        <dbReference type="PROSITE-ProRule" id="PRU00042"/>
    </source>
</evidence>
<dbReference type="SMART" id="SM00355">
    <property type="entry name" value="ZnF_C2H2"/>
    <property type="match status" value="8"/>
</dbReference>
<accession>A0A9P0GIC3</accession>
<feature type="domain" description="C2H2-type" evidence="11">
    <location>
        <begin position="271"/>
        <end position="298"/>
    </location>
</feature>
<keyword evidence="13" id="KW-1185">Reference proteome</keyword>
<evidence type="ECO:0000256" key="6">
    <source>
        <dbReference type="ARBA" id="ARBA00023015"/>
    </source>
</evidence>
<dbReference type="EMBL" id="OV651817">
    <property type="protein sequence ID" value="CAH1110810.1"/>
    <property type="molecule type" value="Genomic_DNA"/>
</dbReference>
<evidence type="ECO:0000313" key="12">
    <source>
        <dbReference type="EMBL" id="CAH1110810.1"/>
    </source>
</evidence>
<dbReference type="PANTHER" id="PTHR23226">
    <property type="entry name" value="ZINC FINGER AND SCAN DOMAIN-CONTAINING"/>
    <property type="match status" value="1"/>
</dbReference>
<dbReference type="PROSITE" id="PS50157">
    <property type="entry name" value="ZINC_FINGER_C2H2_2"/>
    <property type="match status" value="7"/>
</dbReference>
<comment type="subcellular location">
    <subcellularLocation>
        <location evidence="1">Nucleus</location>
    </subcellularLocation>
</comment>
<dbReference type="InterPro" id="IPR036236">
    <property type="entry name" value="Znf_C2H2_sf"/>
</dbReference>
<reference evidence="12" key="1">
    <citation type="submission" date="2022-01" db="EMBL/GenBank/DDBJ databases">
        <authorList>
            <person name="King R."/>
        </authorList>
    </citation>
    <scope>NUCLEOTIDE SEQUENCE</scope>
</reference>
<evidence type="ECO:0000259" key="11">
    <source>
        <dbReference type="PROSITE" id="PS50157"/>
    </source>
</evidence>
<dbReference type="GO" id="GO:0005634">
    <property type="term" value="C:nucleus"/>
    <property type="evidence" value="ECO:0007669"/>
    <property type="project" value="UniProtKB-SubCell"/>
</dbReference>
<dbReference type="AlphaFoldDB" id="A0A9P0GIC3"/>
<evidence type="ECO:0000256" key="1">
    <source>
        <dbReference type="ARBA" id="ARBA00004123"/>
    </source>
</evidence>
<evidence type="ECO:0000256" key="3">
    <source>
        <dbReference type="ARBA" id="ARBA00022737"/>
    </source>
</evidence>
<gene>
    <name evidence="12" type="ORF">PSYICH_LOCUS11345</name>
</gene>
<dbReference type="PROSITE" id="PS00028">
    <property type="entry name" value="ZINC_FINGER_C2H2_1"/>
    <property type="match status" value="6"/>
</dbReference>
<evidence type="ECO:0000256" key="5">
    <source>
        <dbReference type="ARBA" id="ARBA00022833"/>
    </source>
</evidence>
<feature type="domain" description="C2H2-type" evidence="11">
    <location>
        <begin position="299"/>
        <end position="322"/>
    </location>
</feature>
<keyword evidence="3" id="KW-0677">Repeat</keyword>